<organism evidence="2 3">
    <name type="scientific">Ooceraea biroi</name>
    <name type="common">Clonal raider ant</name>
    <name type="synonym">Cerapachys biroi</name>
    <dbReference type="NCBI Taxonomy" id="2015173"/>
    <lineage>
        <taxon>Eukaryota</taxon>
        <taxon>Metazoa</taxon>
        <taxon>Ecdysozoa</taxon>
        <taxon>Arthropoda</taxon>
        <taxon>Hexapoda</taxon>
        <taxon>Insecta</taxon>
        <taxon>Pterygota</taxon>
        <taxon>Neoptera</taxon>
        <taxon>Endopterygota</taxon>
        <taxon>Hymenoptera</taxon>
        <taxon>Apocrita</taxon>
        <taxon>Aculeata</taxon>
        <taxon>Formicoidea</taxon>
        <taxon>Formicidae</taxon>
        <taxon>Dorylinae</taxon>
        <taxon>Ooceraea</taxon>
    </lineage>
</organism>
<dbReference type="AlphaFoldDB" id="A0A026X2S2"/>
<gene>
    <name evidence="2" type="ORF">X777_10220</name>
</gene>
<reference evidence="2 3" key="1">
    <citation type="journal article" date="2014" name="Curr. Biol.">
        <title>The genome of the clonal raider ant Cerapachys biroi.</title>
        <authorList>
            <person name="Oxley P.R."/>
            <person name="Ji L."/>
            <person name="Fetter-Pruneda I."/>
            <person name="McKenzie S.K."/>
            <person name="Li C."/>
            <person name="Hu H."/>
            <person name="Zhang G."/>
            <person name="Kronauer D.J."/>
        </authorList>
    </citation>
    <scope>NUCLEOTIDE SEQUENCE [LARGE SCALE GENOMIC DNA]</scope>
</reference>
<evidence type="ECO:0000256" key="1">
    <source>
        <dbReference type="SAM" id="MobiDB-lite"/>
    </source>
</evidence>
<proteinExistence type="predicted"/>
<feature type="region of interest" description="Disordered" evidence="1">
    <location>
        <begin position="1"/>
        <end position="43"/>
    </location>
</feature>
<feature type="compositionally biased region" description="Basic and acidic residues" evidence="1">
    <location>
        <begin position="7"/>
        <end position="43"/>
    </location>
</feature>
<dbReference type="Proteomes" id="UP000053097">
    <property type="component" value="Unassembled WGS sequence"/>
</dbReference>
<sequence>MEEVDGRDDAVNEYKREEEARCETRTEDKERENERRDTEKKRERERIWRQIFRSQDSKSDGEGREMVALRTIRPYYTASLLGMYVARIRCMQPKFNQDC</sequence>
<name>A0A026X2S2_OOCBI</name>
<keyword evidence="3" id="KW-1185">Reference proteome</keyword>
<evidence type="ECO:0000313" key="3">
    <source>
        <dbReference type="Proteomes" id="UP000053097"/>
    </source>
</evidence>
<protein>
    <submittedName>
        <fullName evidence="2">Uncharacterized protein</fullName>
    </submittedName>
</protein>
<dbReference type="EMBL" id="KK107020">
    <property type="protein sequence ID" value="EZA62590.1"/>
    <property type="molecule type" value="Genomic_DNA"/>
</dbReference>
<evidence type="ECO:0000313" key="2">
    <source>
        <dbReference type="EMBL" id="EZA62590.1"/>
    </source>
</evidence>
<accession>A0A026X2S2</accession>